<evidence type="ECO:0000256" key="1">
    <source>
        <dbReference type="ARBA" id="ARBA00022741"/>
    </source>
</evidence>
<feature type="domain" description="Helicase ATP-binding" evidence="5">
    <location>
        <begin position="111"/>
        <end position="233"/>
    </location>
</feature>
<dbReference type="PROSITE" id="PS51194">
    <property type="entry name" value="HELICASE_CTER"/>
    <property type="match status" value="1"/>
</dbReference>
<dbReference type="EMBL" id="CP002583">
    <property type="protein sequence ID" value="ADZ91352.1"/>
    <property type="molecule type" value="Genomic_DNA"/>
</dbReference>
<keyword evidence="1" id="KW-0547">Nucleotide-binding</keyword>
<dbReference type="InterPro" id="IPR011545">
    <property type="entry name" value="DEAD/DEAH_box_helicase_dom"/>
</dbReference>
<evidence type="ECO:0000259" key="6">
    <source>
        <dbReference type="PROSITE" id="PS51194"/>
    </source>
</evidence>
<dbReference type="PROSITE" id="PS51192">
    <property type="entry name" value="HELICASE_ATP_BIND_1"/>
    <property type="match status" value="1"/>
</dbReference>
<keyword evidence="4" id="KW-0067">ATP-binding</keyword>
<dbReference type="Proteomes" id="UP000001062">
    <property type="component" value="Chromosome"/>
</dbReference>
<dbReference type="GO" id="GO:0003676">
    <property type="term" value="F:nucleic acid binding"/>
    <property type="evidence" value="ECO:0007669"/>
    <property type="project" value="InterPro"/>
</dbReference>
<sequence>MFNLNPKVCIENVRNDVLSPFMYLKHANKCLSSPSHKSIGREYVIRALDEFDKFESQSQLLKNLVRKAGLYPYLIKFFSSTKAPDIELLLQLYQSEISPDFVFHSMQAKIYNLLISGKNVVLSAPTSMGKSAIVDSLIASNRFNRLVVVVPTIALIDETRRRIQKNFGRKFQVIHHGSQERRKDRTIYVLTQERVNEREDLQNIDLFVVDEFYKLAFSHEDKSRAISLNIALSKLLSVSKQFYMIGPYIDAMRGMDALQKEYVFVPSDFNTVALNVNEYNIKPNDVASKNSQLKKILETYKGQTIIYCRSQKSIDQVVTSMDYICFDKPSREIKNYYRWLKRFYGSNWCYSRALKLGIGVHHGALPRALQQKTVDLFNKNKIKYLVCTSTLIEGVNTVAENVVIYDNRRANASIDDFTHKNIAGRAGRMNQHLIGNVFCLESLPSREFQSNVVELPLGHQNVETPLNLLAGIQSEHLTDMSRESLSQFDMSSKVPLDLIRKHASYNVLSIESAYSFITELSIEDMKLLSKKKTPDSYNLELLVQFIKILEAGALQKLSLHFEDNDELKNRMAWYIYAESHTDYIRERLKYIYSHREGVQRVSEGTDWEFKIARNIFKHSIPRALMLLQDLLNYQFDQLDIKVVTDFGYLVHIFENSHLPTAFSALEEMGIAIETLEKLVTERVSSSSIETLSRYIRMYYKKSERLHAIDRMFIRLAL</sequence>
<evidence type="ECO:0000256" key="3">
    <source>
        <dbReference type="ARBA" id="ARBA00022806"/>
    </source>
</evidence>
<dbReference type="InterPro" id="IPR014001">
    <property type="entry name" value="Helicase_ATP-bd"/>
</dbReference>
<proteinExistence type="predicted"/>
<dbReference type="Pfam" id="PF00270">
    <property type="entry name" value="DEAD"/>
    <property type="match status" value="1"/>
</dbReference>
<keyword evidence="2" id="KW-0378">Hydrolase</keyword>
<dbReference type="HOGENOM" id="CLU_025497_0_0_6"/>
<dbReference type="PATRIC" id="fig|717774.3.peg.2165"/>
<name>F2K410_MARM1</name>
<dbReference type="SUPFAM" id="SSF52540">
    <property type="entry name" value="P-loop containing nucleoside triphosphate hydrolases"/>
    <property type="match status" value="2"/>
</dbReference>
<organism evidence="7 8">
    <name type="scientific">Marinomonas mediterranea (strain ATCC 700492 / JCM 21426 / NBRC 103028 / MMB-1)</name>
    <dbReference type="NCBI Taxonomy" id="717774"/>
    <lineage>
        <taxon>Bacteria</taxon>
        <taxon>Pseudomonadati</taxon>
        <taxon>Pseudomonadota</taxon>
        <taxon>Gammaproteobacteria</taxon>
        <taxon>Oceanospirillales</taxon>
        <taxon>Oceanospirillaceae</taxon>
        <taxon>Marinomonas</taxon>
    </lineage>
</organism>
<dbReference type="PANTHER" id="PTHR12131:SF1">
    <property type="entry name" value="ATP-DEPENDENT RNA HELICASE SUPV3L1, MITOCHONDRIAL-RELATED"/>
    <property type="match status" value="1"/>
</dbReference>
<evidence type="ECO:0000256" key="4">
    <source>
        <dbReference type="ARBA" id="ARBA00022840"/>
    </source>
</evidence>
<evidence type="ECO:0000313" key="8">
    <source>
        <dbReference type="Proteomes" id="UP000001062"/>
    </source>
</evidence>
<dbReference type="SMART" id="SM00490">
    <property type="entry name" value="HELICc"/>
    <property type="match status" value="1"/>
</dbReference>
<keyword evidence="3 7" id="KW-0347">Helicase</keyword>
<dbReference type="eggNOG" id="COG1204">
    <property type="taxonomic scope" value="Bacteria"/>
</dbReference>
<dbReference type="SMART" id="SM00487">
    <property type="entry name" value="DEXDc"/>
    <property type="match status" value="1"/>
</dbReference>
<dbReference type="GO" id="GO:0016787">
    <property type="term" value="F:hydrolase activity"/>
    <property type="evidence" value="ECO:0007669"/>
    <property type="project" value="UniProtKB-KW"/>
</dbReference>
<dbReference type="KEGG" id="mme:Marme_2104"/>
<dbReference type="Gene3D" id="3.40.50.300">
    <property type="entry name" value="P-loop containing nucleotide triphosphate hydrolases"/>
    <property type="match status" value="2"/>
</dbReference>
<gene>
    <name evidence="7" type="ordered locus">Marme_2104</name>
</gene>
<dbReference type="InterPro" id="IPR050699">
    <property type="entry name" value="RNA-DNA_Helicase"/>
</dbReference>
<dbReference type="GO" id="GO:0005524">
    <property type="term" value="F:ATP binding"/>
    <property type="evidence" value="ECO:0007669"/>
    <property type="project" value="UniProtKB-KW"/>
</dbReference>
<dbReference type="STRING" id="717774.Marme_2104"/>
<accession>F2K410</accession>
<protein>
    <submittedName>
        <fullName evidence="7">Helicase domain protein</fullName>
    </submittedName>
</protein>
<keyword evidence="8" id="KW-1185">Reference proteome</keyword>
<dbReference type="InterPro" id="IPR001650">
    <property type="entry name" value="Helicase_C-like"/>
</dbReference>
<dbReference type="Pfam" id="PF00271">
    <property type="entry name" value="Helicase_C"/>
    <property type="match status" value="1"/>
</dbReference>
<reference evidence="7 8" key="1">
    <citation type="journal article" date="2012" name="Stand. Genomic Sci.">
        <title>Complete genome sequence of the melanogenic marine bacterium Marinomonas mediterranea type strain (MMB-1(T)).</title>
        <authorList>
            <person name="Lucas-Elio P."/>
            <person name="Goodwin L."/>
            <person name="Woyke T."/>
            <person name="Pitluck S."/>
            <person name="Nolan M."/>
            <person name="Kyrpides N.C."/>
            <person name="Detter J.C."/>
            <person name="Copeland A."/>
            <person name="Teshima H."/>
            <person name="Bruce D."/>
            <person name="Detter C."/>
            <person name="Tapia R."/>
            <person name="Han S."/>
            <person name="Land M.L."/>
            <person name="Ivanova N."/>
            <person name="Mikhailova N."/>
            <person name="Johnston A.W."/>
            <person name="Sanchez-Amat A."/>
        </authorList>
    </citation>
    <scope>NUCLEOTIDE SEQUENCE [LARGE SCALE GENOMIC DNA]</scope>
    <source>
        <strain evidence="8">ATCC 700492 / JCM 21426 / NBRC 103028 / MMB-1</strain>
    </source>
</reference>
<dbReference type="PANTHER" id="PTHR12131">
    <property type="entry name" value="ATP-DEPENDENT RNA AND DNA HELICASE"/>
    <property type="match status" value="1"/>
</dbReference>
<dbReference type="GO" id="GO:0004386">
    <property type="term" value="F:helicase activity"/>
    <property type="evidence" value="ECO:0007669"/>
    <property type="project" value="UniProtKB-KW"/>
</dbReference>
<evidence type="ECO:0000256" key="2">
    <source>
        <dbReference type="ARBA" id="ARBA00022801"/>
    </source>
</evidence>
<feature type="domain" description="Helicase C-terminal" evidence="6">
    <location>
        <begin position="292"/>
        <end position="470"/>
    </location>
</feature>
<evidence type="ECO:0000259" key="5">
    <source>
        <dbReference type="PROSITE" id="PS51192"/>
    </source>
</evidence>
<evidence type="ECO:0000313" key="7">
    <source>
        <dbReference type="EMBL" id="ADZ91352.1"/>
    </source>
</evidence>
<dbReference type="InterPro" id="IPR027417">
    <property type="entry name" value="P-loop_NTPase"/>
</dbReference>
<dbReference type="AlphaFoldDB" id="F2K410"/>